<dbReference type="InterPro" id="IPR012657">
    <property type="entry name" value="23S_rRNA-intervening_sequence"/>
</dbReference>
<accession>A0ABU5SKA9</accession>
<dbReference type="RefSeq" id="WP_323258856.1">
    <property type="nucleotide sequence ID" value="NZ_JAYGIM010000009.1"/>
</dbReference>
<dbReference type="Pfam" id="PF05635">
    <property type="entry name" value="23S_rRNA_IVP"/>
    <property type="match status" value="1"/>
</dbReference>
<dbReference type="NCBIfam" id="TIGR02436">
    <property type="entry name" value="four helix bundle protein"/>
    <property type="match status" value="1"/>
</dbReference>
<reference evidence="1 2" key="1">
    <citation type="submission" date="2023-12" db="EMBL/GenBank/DDBJ databases">
        <title>Novel species of the genus Arcicella isolated from rivers.</title>
        <authorList>
            <person name="Lu H."/>
        </authorList>
    </citation>
    <scope>NUCLEOTIDE SEQUENCE [LARGE SCALE GENOMIC DNA]</scope>
    <source>
        <strain evidence="1 2">DC25W</strain>
    </source>
</reference>
<dbReference type="InterPro" id="IPR036583">
    <property type="entry name" value="23S_rRNA_IVS_sf"/>
</dbReference>
<dbReference type="EMBL" id="JAYGIM010000009">
    <property type="protein sequence ID" value="MEA5427449.1"/>
    <property type="molecule type" value="Genomic_DNA"/>
</dbReference>
<gene>
    <name evidence="1" type="ORF">VB798_12725</name>
</gene>
<keyword evidence="2" id="KW-1185">Reference proteome</keyword>
<dbReference type="Proteomes" id="UP001302222">
    <property type="component" value="Unassembled WGS sequence"/>
</dbReference>
<sequence>MRDFRKLRVWEQSHHLTLLLYSQTKTFPNEEKYGITSQIRRAVASIPTNIAEGCGKIGDKDFARYLNISFGSASELEYLMILSKDLDYLSSDMFLTISTEIIAIKKQLYHLIIKLNAGS</sequence>
<dbReference type="PANTHER" id="PTHR38471:SF2">
    <property type="entry name" value="FOUR HELIX BUNDLE PROTEIN"/>
    <property type="match status" value="1"/>
</dbReference>
<dbReference type="SUPFAM" id="SSF158446">
    <property type="entry name" value="IVS-encoded protein-like"/>
    <property type="match status" value="1"/>
</dbReference>
<organism evidence="1 2">
    <name type="scientific">Arcicella lustrica</name>
    <dbReference type="NCBI Taxonomy" id="2984196"/>
    <lineage>
        <taxon>Bacteria</taxon>
        <taxon>Pseudomonadati</taxon>
        <taxon>Bacteroidota</taxon>
        <taxon>Cytophagia</taxon>
        <taxon>Cytophagales</taxon>
        <taxon>Flectobacillaceae</taxon>
        <taxon>Arcicella</taxon>
    </lineage>
</organism>
<evidence type="ECO:0000313" key="2">
    <source>
        <dbReference type="Proteomes" id="UP001302222"/>
    </source>
</evidence>
<protein>
    <submittedName>
        <fullName evidence="1">Four helix bundle protein</fullName>
    </submittedName>
</protein>
<dbReference type="CDD" id="cd16377">
    <property type="entry name" value="23S_rRNA_IVP_like"/>
    <property type="match status" value="1"/>
</dbReference>
<evidence type="ECO:0000313" key="1">
    <source>
        <dbReference type="EMBL" id="MEA5427449.1"/>
    </source>
</evidence>
<dbReference type="Gene3D" id="1.20.1440.60">
    <property type="entry name" value="23S rRNA-intervening sequence"/>
    <property type="match status" value="1"/>
</dbReference>
<name>A0ABU5SKA9_9BACT</name>
<proteinExistence type="predicted"/>
<dbReference type="PANTHER" id="PTHR38471">
    <property type="entry name" value="FOUR HELIX BUNDLE PROTEIN"/>
    <property type="match status" value="1"/>
</dbReference>
<comment type="caution">
    <text evidence="1">The sequence shown here is derived from an EMBL/GenBank/DDBJ whole genome shotgun (WGS) entry which is preliminary data.</text>
</comment>